<dbReference type="Pfam" id="PF20240">
    <property type="entry name" value="DUF6597"/>
    <property type="match status" value="1"/>
</dbReference>
<reference evidence="5 6" key="1">
    <citation type="submission" date="2018-01" db="EMBL/GenBank/DDBJ databases">
        <authorList>
            <person name="Gaut B.S."/>
            <person name="Morton B.R."/>
            <person name="Clegg M.T."/>
            <person name="Duvall M.R."/>
        </authorList>
    </citation>
    <scope>NUCLEOTIDE SEQUENCE [LARGE SCALE GENOMIC DNA]</scope>
    <source>
        <strain evidence="5 6">HR-AV</strain>
    </source>
</reference>
<dbReference type="OrthoDB" id="323290at2"/>
<dbReference type="PANTHER" id="PTHR46796">
    <property type="entry name" value="HTH-TYPE TRANSCRIPTIONAL ACTIVATOR RHAS-RELATED"/>
    <property type="match status" value="1"/>
</dbReference>
<keyword evidence="3" id="KW-0804">Transcription</keyword>
<evidence type="ECO:0000313" key="5">
    <source>
        <dbReference type="EMBL" id="POY38300.1"/>
    </source>
</evidence>
<keyword evidence="2" id="KW-0238">DNA-binding</keyword>
<evidence type="ECO:0000256" key="3">
    <source>
        <dbReference type="ARBA" id="ARBA00023163"/>
    </source>
</evidence>
<gene>
    <name evidence="5" type="ORF">C3K47_02565</name>
</gene>
<dbReference type="AlphaFoldDB" id="A0A2S5A6T2"/>
<feature type="domain" description="HTH araC/xylS-type" evidence="4">
    <location>
        <begin position="161"/>
        <end position="261"/>
    </location>
</feature>
<proteinExistence type="predicted"/>
<dbReference type="PROSITE" id="PS01124">
    <property type="entry name" value="HTH_ARAC_FAMILY_2"/>
    <property type="match status" value="1"/>
</dbReference>
<dbReference type="Proteomes" id="UP000236893">
    <property type="component" value="Unassembled WGS sequence"/>
</dbReference>
<dbReference type="GO" id="GO:0043565">
    <property type="term" value="F:sequence-specific DNA binding"/>
    <property type="evidence" value="ECO:0007669"/>
    <property type="project" value="InterPro"/>
</dbReference>
<protein>
    <submittedName>
        <fullName evidence="5">AraC family transcriptional regulator</fullName>
    </submittedName>
</protein>
<dbReference type="InterPro" id="IPR009057">
    <property type="entry name" value="Homeodomain-like_sf"/>
</dbReference>
<dbReference type="PANTHER" id="PTHR46796:SF13">
    <property type="entry name" value="HTH-TYPE TRANSCRIPTIONAL ACTIVATOR RHAS"/>
    <property type="match status" value="1"/>
</dbReference>
<sequence>MTAVRYYTIPPPPELVNYVRFFWVFEMDLSTHQEYVYRSLADSCPEMVFHYKGVFTSADDPADNSKVRSLIQAQTNNYRRFVTQGSFGMFGVYLYPFAIPRLLSIASYELTNQMTDIKNLLGQAGAELEEKIMLATNNTHRVKIVSNFLINLLRKQQQAPVIIQRAIVEAIQEDGKIDISQFSNRFFLSTRQFERQFKEHAGFSLKTYSRILRFHSALKEYGNKQISLTELALNCGYYDQAHFVNDFKLFSGYTPGQYFKGFAEGTEYRLIE</sequence>
<organism evidence="5 6">
    <name type="scientific">Solitalea longa</name>
    <dbReference type="NCBI Taxonomy" id="2079460"/>
    <lineage>
        <taxon>Bacteria</taxon>
        <taxon>Pseudomonadati</taxon>
        <taxon>Bacteroidota</taxon>
        <taxon>Sphingobacteriia</taxon>
        <taxon>Sphingobacteriales</taxon>
        <taxon>Sphingobacteriaceae</taxon>
        <taxon>Solitalea</taxon>
    </lineage>
</organism>
<comment type="caution">
    <text evidence="5">The sequence shown here is derived from an EMBL/GenBank/DDBJ whole genome shotgun (WGS) entry which is preliminary data.</text>
</comment>
<evidence type="ECO:0000313" key="6">
    <source>
        <dbReference type="Proteomes" id="UP000236893"/>
    </source>
</evidence>
<keyword evidence="1" id="KW-0805">Transcription regulation</keyword>
<evidence type="ECO:0000256" key="2">
    <source>
        <dbReference type="ARBA" id="ARBA00023125"/>
    </source>
</evidence>
<dbReference type="RefSeq" id="WP_103787530.1">
    <property type="nucleotide sequence ID" value="NZ_PQVF01000002.1"/>
</dbReference>
<dbReference type="SMART" id="SM00342">
    <property type="entry name" value="HTH_ARAC"/>
    <property type="match status" value="1"/>
</dbReference>
<name>A0A2S5A6T2_9SPHI</name>
<accession>A0A2S5A6T2</accession>
<evidence type="ECO:0000259" key="4">
    <source>
        <dbReference type="PROSITE" id="PS01124"/>
    </source>
</evidence>
<dbReference type="SUPFAM" id="SSF46689">
    <property type="entry name" value="Homeodomain-like"/>
    <property type="match status" value="1"/>
</dbReference>
<dbReference type="InterPro" id="IPR046532">
    <property type="entry name" value="DUF6597"/>
</dbReference>
<evidence type="ECO:0000256" key="1">
    <source>
        <dbReference type="ARBA" id="ARBA00023015"/>
    </source>
</evidence>
<dbReference type="GO" id="GO:0003700">
    <property type="term" value="F:DNA-binding transcription factor activity"/>
    <property type="evidence" value="ECO:0007669"/>
    <property type="project" value="InterPro"/>
</dbReference>
<dbReference type="EMBL" id="PQVF01000002">
    <property type="protein sequence ID" value="POY38300.1"/>
    <property type="molecule type" value="Genomic_DNA"/>
</dbReference>
<dbReference type="InterPro" id="IPR018060">
    <property type="entry name" value="HTH_AraC"/>
</dbReference>
<keyword evidence="6" id="KW-1185">Reference proteome</keyword>
<dbReference type="InterPro" id="IPR050204">
    <property type="entry name" value="AraC_XylS_family_regulators"/>
</dbReference>
<dbReference type="Pfam" id="PF12833">
    <property type="entry name" value="HTH_18"/>
    <property type="match status" value="1"/>
</dbReference>
<dbReference type="Gene3D" id="1.10.10.60">
    <property type="entry name" value="Homeodomain-like"/>
    <property type="match status" value="1"/>
</dbReference>